<proteinExistence type="inferred from homology"/>
<dbReference type="Gene3D" id="3.40.462.20">
    <property type="match status" value="1"/>
</dbReference>
<dbReference type="PANTHER" id="PTHR42973:SF39">
    <property type="entry name" value="FAD-BINDING PCMH-TYPE DOMAIN-CONTAINING PROTEIN"/>
    <property type="match status" value="1"/>
</dbReference>
<name>A0ABW6V3P2_MICFU</name>
<evidence type="ECO:0000313" key="7">
    <source>
        <dbReference type="EMBL" id="MFF4773556.1"/>
    </source>
</evidence>
<dbReference type="InterPro" id="IPR050416">
    <property type="entry name" value="FAD-linked_Oxidoreductase"/>
</dbReference>
<evidence type="ECO:0000256" key="2">
    <source>
        <dbReference type="ARBA" id="ARBA00005466"/>
    </source>
</evidence>
<evidence type="ECO:0000256" key="4">
    <source>
        <dbReference type="ARBA" id="ARBA00022827"/>
    </source>
</evidence>
<dbReference type="RefSeq" id="WP_387341945.1">
    <property type="nucleotide sequence ID" value="NZ_JBIAXI010000006.1"/>
</dbReference>
<keyword evidence="4" id="KW-0274">FAD</keyword>
<dbReference type="PANTHER" id="PTHR42973">
    <property type="entry name" value="BINDING OXIDOREDUCTASE, PUTATIVE (AFU_ORTHOLOGUE AFUA_1G17690)-RELATED"/>
    <property type="match status" value="1"/>
</dbReference>
<keyword evidence="5" id="KW-0560">Oxidoreductase</keyword>
<comment type="caution">
    <text evidence="7">The sequence shown here is derived from an EMBL/GenBank/DDBJ whole genome shotgun (WGS) entry which is preliminary data.</text>
</comment>
<reference evidence="7 8" key="1">
    <citation type="submission" date="2024-10" db="EMBL/GenBank/DDBJ databases">
        <title>The Natural Products Discovery Center: Release of the First 8490 Sequenced Strains for Exploring Actinobacteria Biosynthetic Diversity.</title>
        <authorList>
            <person name="Kalkreuter E."/>
            <person name="Kautsar S.A."/>
            <person name="Yang D."/>
            <person name="Bader C.D."/>
            <person name="Teijaro C.N."/>
            <person name="Fluegel L."/>
            <person name="Davis C.M."/>
            <person name="Simpson J.R."/>
            <person name="Lauterbach L."/>
            <person name="Steele A.D."/>
            <person name="Gui C."/>
            <person name="Meng S."/>
            <person name="Li G."/>
            <person name="Viehrig K."/>
            <person name="Ye F."/>
            <person name="Su P."/>
            <person name="Kiefer A.F."/>
            <person name="Nichols A."/>
            <person name="Cepeda A.J."/>
            <person name="Yan W."/>
            <person name="Fan B."/>
            <person name="Jiang Y."/>
            <person name="Adhikari A."/>
            <person name="Zheng C.-J."/>
            <person name="Schuster L."/>
            <person name="Cowan T.M."/>
            <person name="Smanski M.J."/>
            <person name="Chevrette M.G."/>
            <person name="De Carvalho L.P.S."/>
            <person name="Shen B."/>
        </authorList>
    </citation>
    <scope>NUCLEOTIDE SEQUENCE [LARGE SCALE GENOMIC DNA]</scope>
    <source>
        <strain evidence="7 8">NPDC001281</strain>
    </source>
</reference>
<evidence type="ECO:0000259" key="6">
    <source>
        <dbReference type="PROSITE" id="PS51387"/>
    </source>
</evidence>
<protein>
    <submittedName>
        <fullName evidence="7">FAD-binding oxidoreductase</fullName>
    </submittedName>
</protein>
<accession>A0ABW6V3P2</accession>
<dbReference type="Pfam" id="PF01565">
    <property type="entry name" value="FAD_binding_4"/>
    <property type="match status" value="1"/>
</dbReference>
<organism evidence="7 8">
    <name type="scientific">Microtetraspora fusca</name>
    <dbReference type="NCBI Taxonomy" id="1997"/>
    <lineage>
        <taxon>Bacteria</taxon>
        <taxon>Bacillati</taxon>
        <taxon>Actinomycetota</taxon>
        <taxon>Actinomycetes</taxon>
        <taxon>Streptosporangiales</taxon>
        <taxon>Streptosporangiaceae</taxon>
        <taxon>Microtetraspora</taxon>
    </lineage>
</organism>
<comment type="similarity">
    <text evidence="2">Belongs to the oxygen-dependent FAD-linked oxidoreductase family.</text>
</comment>
<keyword evidence="8" id="KW-1185">Reference proteome</keyword>
<dbReference type="PROSITE" id="PS51387">
    <property type="entry name" value="FAD_PCMH"/>
    <property type="match status" value="1"/>
</dbReference>
<dbReference type="SUPFAM" id="SSF56176">
    <property type="entry name" value="FAD-binding/transporter-associated domain-like"/>
    <property type="match status" value="1"/>
</dbReference>
<comment type="cofactor">
    <cofactor evidence="1">
        <name>FAD</name>
        <dbReference type="ChEBI" id="CHEBI:57692"/>
    </cofactor>
</comment>
<dbReference type="InterPro" id="IPR036318">
    <property type="entry name" value="FAD-bd_PCMH-like_sf"/>
</dbReference>
<dbReference type="InterPro" id="IPR016166">
    <property type="entry name" value="FAD-bd_PCMH"/>
</dbReference>
<gene>
    <name evidence="7" type="ORF">ACFY05_11920</name>
</gene>
<dbReference type="InterPro" id="IPR006094">
    <property type="entry name" value="Oxid_FAD_bind_N"/>
</dbReference>
<dbReference type="EMBL" id="JBIAXI010000006">
    <property type="protein sequence ID" value="MFF4773556.1"/>
    <property type="molecule type" value="Genomic_DNA"/>
</dbReference>
<dbReference type="Gene3D" id="3.30.43.10">
    <property type="entry name" value="Uridine Diphospho-n-acetylenolpyruvylglucosamine Reductase, domain 2"/>
    <property type="match status" value="1"/>
</dbReference>
<evidence type="ECO:0000313" key="8">
    <source>
        <dbReference type="Proteomes" id="UP001602119"/>
    </source>
</evidence>
<keyword evidence="3" id="KW-0285">Flavoprotein</keyword>
<dbReference type="InterPro" id="IPR016169">
    <property type="entry name" value="FAD-bd_PCMH_sub2"/>
</dbReference>
<evidence type="ECO:0000256" key="5">
    <source>
        <dbReference type="ARBA" id="ARBA00023002"/>
    </source>
</evidence>
<evidence type="ECO:0000256" key="3">
    <source>
        <dbReference type="ARBA" id="ARBA00022630"/>
    </source>
</evidence>
<evidence type="ECO:0000256" key="1">
    <source>
        <dbReference type="ARBA" id="ARBA00001974"/>
    </source>
</evidence>
<dbReference type="InterPro" id="IPR016167">
    <property type="entry name" value="FAD-bd_PCMH_sub1"/>
</dbReference>
<feature type="domain" description="FAD-binding PCMH-type" evidence="6">
    <location>
        <begin position="48"/>
        <end position="215"/>
    </location>
</feature>
<sequence>MSDRNRYMTVDSVAATLGQDLRRTVRGRVLVRGDEGFDAARAPWDPAVEQNVLAVVEAEDAADAAAVTAAARLAGVGVAAQAYGHAPAAFDGAILLRTGRMRGVQVDAGARTARVEAGASWGDVLQAAGGHGLTGLAGSSPVVSATGFTLGGGLSWFSRAHGFGADAVRAFEVVDAEGERGRVTADSDPDLFWALRGGGGDFALVTAMEIDLYPAPSLYGGRLVWPAERAQEVLAAYRSVTAAAPDELSVWFHLLQFPPFPGVPEPLRGLSAVTVEAVFLGEPEKGRALLREFDAIPGVILDTRGPLNVADLGDVCAEPTEPTPALLRGELLTALDDAAATALLASAGPGTIAPLAYVQLRHLGGALARPTKNAGACGRVTEPYLLGMLGVPATPELAAGIRERQASIVRALTPHTSGRKPFTFLGHEEGAAAAFPGDVLARLREVKRDRDPMGVFRANHSVLG</sequence>
<dbReference type="Gene3D" id="3.30.465.10">
    <property type="match status" value="1"/>
</dbReference>
<dbReference type="Proteomes" id="UP001602119">
    <property type="component" value="Unassembled WGS sequence"/>
</dbReference>